<feature type="domain" description="ABC transmembrane type-1" evidence="8">
    <location>
        <begin position="102"/>
        <end position="291"/>
    </location>
</feature>
<evidence type="ECO:0000256" key="3">
    <source>
        <dbReference type="ARBA" id="ARBA00022475"/>
    </source>
</evidence>
<gene>
    <name evidence="9" type="ORF">K8W24_03530</name>
</gene>
<feature type="transmembrane region" description="Helical" evidence="7">
    <location>
        <begin position="138"/>
        <end position="158"/>
    </location>
</feature>
<name>A0A921GN30_9MICO</name>
<dbReference type="GO" id="GO:0005886">
    <property type="term" value="C:plasma membrane"/>
    <property type="evidence" value="ECO:0007669"/>
    <property type="project" value="UniProtKB-SubCell"/>
</dbReference>
<dbReference type="CDD" id="cd06261">
    <property type="entry name" value="TM_PBP2"/>
    <property type="match status" value="1"/>
</dbReference>
<dbReference type="PANTHER" id="PTHR43744:SF12">
    <property type="entry name" value="ABC TRANSPORTER PERMEASE PROTEIN MG189-RELATED"/>
    <property type="match status" value="1"/>
</dbReference>
<feature type="transmembrane region" description="Helical" evidence="7">
    <location>
        <begin position="101"/>
        <end position="126"/>
    </location>
</feature>
<evidence type="ECO:0000256" key="6">
    <source>
        <dbReference type="ARBA" id="ARBA00023136"/>
    </source>
</evidence>
<keyword evidence="6 7" id="KW-0472">Membrane</keyword>
<evidence type="ECO:0000256" key="7">
    <source>
        <dbReference type="RuleBase" id="RU363032"/>
    </source>
</evidence>
<evidence type="ECO:0000256" key="2">
    <source>
        <dbReference type="ARBA" id="ARBA00022448"/>
    </source>
</evidence>
<evidence type="ECO:0000313" key="10">
    <source>
        <dbReference type="Proteomes" id="UP000775129"/>
    </source>
</evidence>
<keyword evidence="2 7" id="KW-0813">Transport</keyword>
<dbReference type="EMBL" id="DYWO01000108">
    <property type="protein sequence ID" value="HJF48860.1"/>
    <property type="molecule type" value="Genomic_DNA"/>
</dbReference>
<feature type="transmembrane region" description="Helical" evidence="7">
    <location>
        <begin position="274"/>
        <end position="291"/>
    </location>
</feature>
<dbReference type="PROSITE" id="PS50928">
    <property type="entry name" value="ABC_TM1"/>
    <property type="match status" value="1"/>
</dbReference>
<feature type="transmembrane region" description="Helical" evidence="7">
    <location>
        <begin position="40"/>
        <end position="62"/>
    </location>
</feature>
<dbReference type="PANTHER" id="PTHR43744">
    <property type="entry name" value="ABC TRANSPORTER PERMEASE PROTEIN MG189-RELATED-RELATED"/>
    <property type="match status" value="1"/>
</dbReference>
<evidence type="ECO:0000256" key="1">
    <source>
        <dbReference type="ARBA" id="ARBA00004651"/>
    </source>
</evidence>
<feature type="transmembrane region" description="Helical" evidence="7">
    <location>
        <begin position="212"/>
        <end position="237"/>
    </location>
</feature>
<dbReference type="Gene3D" id="1.10.3720.10">
    <property type="entry name" value="MetI-like"/>
    <property type="match status" value="1"/>
</dbReference>
<dbReference type="AlphaFoldDB" id="A0A921GN30"/>
<dbReference type="InterPro" id="IPR035906">
    <property type="entry name" value="MetI-like_sf"/>
</dbReference>
<keyword evidence="5 7" id="KW-1133">Transmembrane helix</keyword>
<feature type="transmembrane region" description="Helical" evidence="7">
    <location>
        <begin position="170"/>
        <end position="191"/>
    </location>
</feature>
<keyword evidence="4 7" id="KW-0812">Transmembrane</keyword>
<accession>A0A921GN30</accession>
<dbReference type="RefSeq" id="WP_133675345.1">
    <property type="nucleotide sequence ID" value="NZ_JALXPV010000020.1"/>
</dbReference>
<proteinExistence type="inferred from homology"/>
<dbReference type="GO" id="GO:0055085">
    <property type="term" value="P:transmembrane transport"/>
    <property type="evidence" value="ECO:0007669"/>
    <property type="project" value="InterPro"/>
</dbReference>
<sequence length="307" mass="33302">MSAANPVAAPAVPVRPRAAAKAQPVTVAGRRRRGPAPARILAFVILAVFALAWLTPVLWAALTSFKTEAEAAAMPVTIVPENGFTLEAYLNVLREGLVPRWAWNSLITSAAVTLITVAISALAGYALSRLRFAGRQMVVMLIVASIMIPGQILIVPLFQLMLSLNLVDTYWGIILPQVVAAPMVFILKKFFDQIPFELEEAALMDGASRLRIFWSIVLPLSRPILGAVAIFVFIGAWNNFLWPFIVVNDSNLMTLPTGLQTVISAYGIQYAQNMAQAMLAALPLIVVFMFFQRQIIKGIATTGIAGT</sequence>
<keyword evidence="3" id="KW-1003">Cell membrane</keyword>
<dbReference type="Pfam" id="PF00528">
    <property type="entry name" value="BPD_transp_1"/>
    <property type="match status" value="1"/>
</dbReference>
<evidence type="ECO:0000313" key="9">
    <source>
        <dbReference type="EMBL" id="HJF48860.1"/>
    </source>
</evidence>
<dbReference type="Proteomes" id="UP000775129">
    <property type="component" value="Unassembled WGS sequence"/>
</dbReference>
<comment type="similarity">
    <text evidence="7">Belongs to the binding-protein-dependent transport system permease family.</text>
</comment>
<evidence type="ECO:0000256" key="5">
    <source>
        <dbReference type="ARBA" id="ARBA00022989"/>
    </source>
</evidence>
<comment type="subcellular location">
    <subcellularLocation>
        <location evidence="1 7">Cell membrane</location>
        <topology evidence="1 7">Multi-pass membrane protein</topology>
    </subcellularLocation>
</comment>
<reference evidence="9" key="2">
    <citation type="submission" date="2021-09" db="EMBL/GenBank/DDBJ databases">
        <authorList>
            <person name="Gilroy R."/>
        </authorList>
    </citation>
    <scope>NUCLEOTIDE SEQUENCE</scope>
    <source>
        <strain evidence="9">1647</strain>
    </source>
</reference>
<comment type="caution">
    <text evidence="9">The sequence shown here is derived from an EMBL/GenBank/DDBJ whole genome shotgun (WGS) entry which is preliminary data.</text>
</comment>
<protein>
    <submittedName>
        <fullName evidence="9">Carbohydrate ABC transporter permease</fullName>
    </submittedName>
</protein>
<organism evidence="9 10">
    <name type="scientific">Brachybacterium paraconglomeratum</name>
    <dbReference type="NCBI Taxonomy" id="173362"/>
    <lineage>
        <taxon>Bacteria</taxon>
        <taxon>Bacillati</taxon>
        <taxon>Actinomycetota</taxon>
        <taxon>Actinomycetes</taxon>
        <taxon>Micrococcales</taxon>
        <taxon>Dermabacteraceae</taxon>
        <taxon>Brachybacterium</taxon>
    </lineage>
</organism>
<evidence type="ECO:0000259" key="8">
    <source>
        <dbReference type="PROSITE" id="PS50928"/>
    </source>
</evidence>
<evidence type="ECO:0000256" key="4">
    <source>
        <dbReference type="ARBA" id="ARBA00022692"/>
    </source>
</evidence>
<dbReference type="InterPro" id="IPR000515">
    <property type="entry name" value="MetI-like"/>
</dbReference>
<reference evidence="9" key="1">
    <citation type="journal article" date="2021" name="PeerJ">
        <title>Extensive microbial diversity within the chicken gut microbiome revealed by metagenomics and culture.</title>
        <authorList>
            <person name="Gilroy R."/>
            <person name="Ravi A."/>
            <person name="Getino M."/>
            <person name="Pursley I."/>
            <person name="Horton D.L."/>
            <person name="Alikhan N.F."/>
            <person name="Baker D."/>
            <person name="Gharbi K."/>
            <person name="Hall N."/>
            <person name="Watson M."/>
            <person name="Adriaenssens E.M."/>
            <person name="Foster-Nyarko E."/>
            <person name="Jarju S."/>
            <person name="Secka A."/>
            <person name="Antonio M."/>
            <person name="Oren A."/>
            <person name="Chaudhuri R.R."/>
            <person name="La Ragione R."/>
            <person name="Hildebrand F."/>
            <person name="Pallen M.J."/>
        </authorList>
    </citation>
    <scope>NUCLEOTIDE SEQUENCE</scope>
    <source>
        <strain evidence="9">1647</strain>
    </source>
</reference>
<dbReference type="SUPFAM" id="SSF161098">
    <property type="entry name" value="MetI-like"/>
    <property type="match status" value="1"/>
</dbReference>